<organism evidence="1 2">
    <name type="scientific">Streptomyces umbrinus</name>
    <dbReference type="NCBI Taxonomy" id="67370"/>
    <lineage>
        <taxon>Bacteria</taxon>
        <taxon>Bacillati</taxon>
        <taxon>Actinomycetota</taxon>
        <taxon>Actinomycetes</taxon>
        <taxon>Kitasatosporales</taxon>
        <taxon>Streptomycetaceae</taxon>
        <taxon>Streptomyces</taxon>
        <taxon>Streptomyces phaeochromogenes group</taxon>
    </lineage>
</organism>
<reference evidence="1 2" key="1">
    <citation type="submission" date="2023-07" db="EMBL/GenBank/DDBJ databases">
        <title>Comparative genomics of wheat-associated soil bacteria to identify genetic determinants of phenazine resistance.</title>
        <authorList>
            <person name="Mouncey N."/>
        </authorList>
    </citation>
    <scope>NUCLEOTIDE SEQUENCE [LARGE SCALE GENOMIC DNA]</scope>
    <source>
        <strain evidence="1 2">V2I4</strain>
    </source>
</reference>
<dbReference type="EMBL" id="JAUSZI010000002">
    <property type="protein sequence ID" value="MDQ1032196.1"/>
    <property type="molecule type" value="Genomic_DNA"/>
</dbReference>
<dbReference type="Proteomes" id="UP001230328">
    <property type="component" value="Unassembled WGS sequence"/>
</dbReference>
<accession>A0ABU0T8R3</accession>
<keyword evidence="2" id="KW-1185">Reference proteome</keyword>
<protein>
    <submittedName>
        <fullName evidence="1">Uncharacterized protein</fullName>
    </submittedName>
</protein>
<evidence type="ECO:0000313" key="2">
    <source>
        <dbReference type="Proteomes" id="UP001230328"/>
    </source>
</evidence>
<evidence type="ECO:0000313" key="1">
    <source>
        <dbReference type="EMBL" id="MDQ1032196.1"/>
    </source>
</evidence>
<gene>
    <name evidence="1" type="ORF">QF035_009778</name>
</gene>
<sequence>MSLVFSPVCASTSCRTGMSISTSESSSEVRRWSVWAKATTAMSLSGLGAGIYTSSLYVS</sequence>
<name>A0ABU0T8R3_9ACTN</name>
<comment type="caution">
    <text evidence="1">The sequence shown here is derived from an EMBL/GenBank/DDBJ whole genome shotgun (WGS) entry which is preliminary data.</text>
</comment>
<proteinExistence type="predicted"/>